<dbReference type="InterPro" id="IPR027417">
    <property type="entry name" value="P-loop_NTPase"/>
</dbReference>
<dbReference type="InterPro" id="IPR002575">
    <property type="entry name" value="Aminoglycoside_PTrfase"/>
</dbReference>
<keyword evidence="3" id="KW-1185">Reference proteome</keyword>
<protein>
    <recommendedName>
        <fullName evidence="1">Aminoglycoside phosphotransferase domain-containing protein</fullName>
    </recommendedName>
</protein>
<dbReference type="PANTHER" id="PTHR43883:SF1">
    <property type="entry name" value="GLUCONOKINASE"/>
    <property type="match status" value="1"/>
</dbReference>
<dbReference type="SUPFAM" id="SSF56112">
    <property type="entry name" value="Protein kinase-like (PK-like)"/>
    <property type="match status" value="1"/>
</dbReference>
<reference evidence="2 3" key="1">
    <citation type="submission" date="2011-09" db="EMBL/GenBank/DDBJ databases">
        <title>Complete sequence of chromosome of Thioflavicoccus mobilis 8321.</title>
        <authorList>
            <consortium name="US DOE Joint Genome Institute"/>
            <person name="Lucas S."/>
            <person name="Han J."/>
            <person name="Lapidus A."/>
            <person name="Cheng J.-F."/>
            <person name="Goodwin L."/>
            <person name="Pitluck S."/>
            <person name="Peters L."/>
            <person name="Ovchinnikova G."/>
            <person name="Lu M."/>
            <person name="Detter J.C."/>
            <person name="Han C."/>
            <person name="Tapia R."/>
            <person name="Land M."/>
            <person name="Hauser L."/>
            <person name="Kyrpides N."/>
            <person name="Ivanova N."/>
            <person name="Pagani I."/>
            <person name="Vogl K."/>
            <person name="Liu Z."/>
            <person name="Imhoff J."/>
            <person name="Thiel V."/>
            <person name="Frigaard N.-U."/>
            <person name="Bryant D."/>
            <person name="Woyke T."/>
        </authorList>
    </citation>
    <scope>NUCLEOTIDE SEQUENCE [LARGE SCALE GENOMIC DNA]</scope>
    <source>
        <strain evidence="2 3">8321</strain>
    </source>
</reference>
<organism evidence="2 3">
    <name type="scientific">Thioflavicoccus mobilis 8321</name>
    <dbReference type="NCBI Taxonomy" id="765912"/>
    <lineage>
        <taxon>Bacteria</taxon>
        <taxon>Pseudomonadati</taxon>
        <taxon>Pseudomonadota</taxon>
        <taxon>Gammaproteobacteria</taxon>
        <taxon>Chromatiales</taxon>
        <taxon>Chromatiaceae</taxon>
        <taxon>Thioflavicoccus</taxon>
    </lineage>
</organism>
<dbReference type="PATRIC" id="fig|765912.4.peg.2409"/>
<proteinExistence type="predicted"/>
<dbReference type="InterPro" id="IPR052732">
    <property type="entry name" value="Cell-binding_unc_protein"/>
</dbReference>
<dbReference type="eggNOG" id="COG2187">
    <property type="taxonomic scope" value="Bacteria"/>
</dbReference>
<dbReference type="Pfam" id="PF13671">
    <property type="entry name" value="AAA_33"/>
    <property type="match status" value="1"/>
</dbReference>
<feature type="domain" description="Aminoglycoside phosphotransferase" evidence="1">
    <location>
        <begin position="76"/>
        <end position="239"/>
    </location>
</feature>
<dbReference type="Gene3D" id="3.90.1200.10">
    <property type="match status" value="1"/>
</dbReference>
<evidence type="ECO:0000313" key="2">
    <source>
        <dbReference type="EMBL" id="AGA91192.1"/>
    </source>
</evidence>
<dbReference type="Pfam" id="PF01636">
    <property type="entry name" value="APH"/>
    <property type="match status" value="1"/>
</dbReference>
<dbReference type="HOGENOM" id="CLU_026771_1_1_6"/>
<dbReference type="EMBL" id="CP003051">
    <property type="protein sequence ID" value="AGA91192.1"/>
    <property type="molecule type" value="Genomic_DNA"/>
</dbReference>
<sequence>MATAKAMTMSATDFETLVEGLLEPGAYPHPVSEVERIETHISVVLLAGAFAYKLKKPLDLGFLDFSTLARRHSLCGEELRLNRRLAPEIYLSVEPVTGAPAHPRIGGEGEVIEYAVKMRRFPQEALLSRRTVTPDVVERIAVRVADFHAGIPTAAPDSDYGSQAAVLGPMLENFRHIRPGLAAGQQGRIDAIEAWTRAHAEALQGEIAERRREGHVRECHGDMHRGNIAIIDDEVVIFDAIEFSPALRWIDTISEVAFLVMDLDEGGYPVLGRRFLNRYLELTGDYAGLPLLDFYKVYRAMVRAKVIAIRLGQAHVEAEEAAADRRDLARYLSLAEGYTRAHRPTLVLMHGLSGSGKSWLANGLLDHLPAIRIRSDIERKRLFGLGADADSAATVGDIYTREATARTYERLRGQARTLLTAGYDVLVDAAFLRQEQRRAFLALADELGCPCRILSAQAPEAVLRARLEARRRSGGDPSEADERVLDLQLGSQEPLTGDERDHLISIDTSGPLELAGLAARLIAGE</sequence>
<gene>
    <name evidence="2" type="ORF">Thimo_2459</name>
</gene>
<dbReference type="eggNOG" id="COG0645">
    <property type="taxonomic scope" value="Bacteria"/>
</dbReference>
<dbReference type="Gene3D" id="3.40.50.300">
    <property type="entry name" value="P-loop containing nucleotide triphosphate hydrolases"/>
    <property type="match status" value="1"/>
</dbReference>
<dbReference type="STRING" id="765912.Thimo_2459"/>
<evidence type="ECO:0000259" key="1">
    <source>
        <dbReference type="Pfam" id="PF01636"/>
    </source>
</evidence>
<accession>L0GZD0</accession>
<dbReference type="PANTHER" id="PTHR43883">
    <property type="entry name" value="SLR0207 PROTEIN"/>
    <property type="match status" value="1"/>
</dbReference>
<evidence type="ECO:0000313" key="3">
    <source>
        <dbReference type="Proteomes" id="UP000010816"/>
    </source>
</evidence>
<dbReference type="SUPFAM" id="SSF52540">
    <property type="entry name" value="P-loop containing nucleoside triphosphate hydrolases"/>
    <property type="match status" value="1"/>
</dbReference>
<dbReference type="AlphaFoldDB" id="L0GZD0"/>
<dbReference type="KEGG" id="tmb:Thimo_2459"/>
<name>L0GZD0_9GAMM</name>
<dbReference type="Proteomes" id="UP000010816">
    <property type="component" value="Chromosome"/>
</dbReference>
<dbReference type="InterPro" id="IPR011009">
    <property type="entry name" value="Kinase-like_dom_sf"/>
</dbReference>